<dbReference type="Proteomes" id="UP000492821">
    <property type="component" value="Unassembled WGS sequence"/>
</dbReference>
<evidence type="ECO:0000313" key="3">
    <source>
        <dbReference type="WBParaSite" id="Pan_g13538.t1"/>
    </source>
</evidence>
<proteinExistence type="predicted"/>
<evidence type="ECO:0000256" key="1">
    <source>
        <dbReference type="SAM" id="MobiDB-lite"/>
    </source>
</evidence>
<name>A0A7E4ZRX4_PANRE</name>
<dbReference type="AlphaFoldDB" id="A0A7E4ZRX4"/>
<feature type="region of interest" description="Disordered" evidence="1">
    <location>
        <begin position="1"/>
        <end position="31"/>
    </location>
</feature>
<protein>
    <submittedName>
        <fullName evidence="3">Uncharacterized protein</fullName>
    </submittedName>
</protein>
<accession>A0A7E4ZRX4</accession>
<keyword evidence="2" id="KW-1185">Reference proteome</keyword>
<reference evidence="2" key="1">
    <citation type="journal article" date="2013" name="Genetics">
        <title>The draft genome and transcriptome of Panagrellus redivivus are shaped by the harsh demands of a free-living lifestyle.</title>
        <authorList>
            <person name="Srinivasan J."/>
            <person name="Dillman A.R."/>
            <person name="Macchietto M.G."/>
            <person name="Heikkinen L."/>
            <person name="Lakso M."/>
            <person name="Fracchia K.M."/>
            <person name="Antoshechkin I."/>
            <person name="Mortazavi A."/>
            <person name="Wong G."/>
            <person name="Sternberg P.W."/>
        </authorList>
    </citation>
    <scope>NUCLEOTIDE SEQUENCE [LARGE SCALE GENOMIC DNA]</scope>
    <source>
        <strain evidence="2">MT8872</strain>
    </source>
</reference>
<feature type="compositionally biased region" description="Basic and acidic residues" evidence="1">
    <location>
        <begin position="1"/>
        <end position="13"/>
    </location>
</feature>
<organism evidence="2 3">
    <name type="scientific">Panagrellus redivivus</name>
    <name type="common">Microworm</name>
    <dbReference type="NCBI Taxonomy" id="6233"/>
    <lineage>
        <taxon>Eukaryota</taxon>
        <taxon>Metazoa</taxon>
        <taxon>Ecdysozoa</taxon>
        <taxon>Nematoda</taxon>
        <taxon>Chromadorea</taxon>
        <taxon>Rhabditida</taxon>
        <taxon>Tylenchina</taxon>
        <taxon>Panagrolaimomorpha</taxon>
        <taxon>Panagrolaimoidea</taxon>
        <taxon>Panagrolaimidae</taxon>
        <taxon>Panagrellus</taxon>
    </lineage>
</organism>
<reference evidence="3" key="2">
    <citation type="submission" date="2020-10" db="UniProtKB">
        <authorList>
            <consortium name="WormBaseParasite"/>
        </authorList>
    </citation>
    <scope>IDENTIFICATION</scope>
</reference>
<feature type="region of interest" description="Disordered" evidence="1">
    <location>
        <begin position="87"/>
        <end position="109"/>
    </location>
</feature>
<dbReference type="WBParaSite" id="Pan_g13538.t1">
    <property type="protein sequence ID" value="Pan_g13538.t1"/>
    <property type="gene ID" value="Pan_g13538"/>
</dbReference>
<feature type="compositionally biased region" description="Basic residues" evidence="1">
    <location>
        <begin position="14"/>
        <end position="23"/>
    </location>
</feature>
<evidence type="ECO:0000313" key="2">
    <source>
        <dbReference type="Proteomes" id="UP000492821"/>
    </source>
</evidence>
<sequence length="173" mass="19852">MDGYRDGMEFTSREKRRLSRRPKTMNVGVQDMGKGGNEIWRDYPGLREGRTCGSALNWVDWIWLWGVKSDGNVGRRVGLHFCFESQPAAHSKPSSSPPQKKKKSIDTRENPMTDLPLHPLCIHQSGCCFVIDVLDQLRNRLRKTPSEAIIRKRNQFLPNFRGHMPLAITFTSI</sequence>